<feature type="compositionally biased region" description="Polar residues" evidence="7">
    <location>
        <begin position="700"/>
        <end position="714"/>
    </location>
</feature>
<reference evidence="10" key="1">
    <citation type="journal article" date="2019" name="Int. J. Syst. Evol. Microbiol.">
        <title>The Global Catalogue of Microorganisms (GCM) 10K type strain sequencing project: providing services to taxonomists for standard genome sequencing and annotation.</title>
        <authorList>
            <consortium name="The Broad Institute Genomics Platform"/>
            <consortium name="The Broad Institute Genome Sequencing Center for Infectious Disease"/>
            <person name="Wu L."/>
            <person name="Ma J."/>
        </authorList>
    </citation>
    <scope>NUCLEOTIDE SEQUENCE [LARGE SCALE GENOMIC DNA]</scope>
    <source>
        <strain evidence="10">CCUG 54950</strain>
    </source>
</reference>
<dbReference type="PANTHER" id="PTHR10465:SF0">
    <property type="entry name" value="SARCALUMENIN"/>
    <property type="match status" value="1"/>
</dbReference>
<evidence type="ECO:0000259" key="8">
    <source>
        <dbReference type="Pfam" id="PF00350"/>
    </source>
</evidence>
<dbReference type="InterPro" id="IPR027094">
    <property type="entry name" value="Mitofusin_fam"/>
</dbReference>
<evidence type="ECO:0000256" key="2">
    <source>
        <dbReference type="ARBA" id="ARBA00022741"/>
    </source>
</evidence>
<dbReference type="Pfam" id="PF00350">
    <property type="entry name" value="Dynamin_N"/>
    <property type="match status" value="2"/>
</dbReference>
<evidence type="ECO:0000313" key="10">
    <source>
        <dbReference type="Proteomes" id="UP001597233"/>
    </source>
</evidence>
<feature type="region of interest" description="Disordered" evidence="7">
    <location>
        <begin position="699"/>
        <end position="735"/>
    </location>
</feature>
<dbReference type="InterPro" id="IPR045063">
    <property type="entry name" value="Dynamin_N"/>
</dbReference>
<evidence type="ECO:0000256" key="1">
    <source>
        <dbReference type="ARBA" id="ARBA00004370"/>
    </source>
</evidence>
<dbReference type="SUPFAM" id="SSF52540">
    <property type="entry name" value="P-loop containing nucleoside triphosphate hydrolases"/>
    <property type="match status" value="2"/>
</dbReference>
<keyword evidence="10" id="KW-1185">Reference proteome</keyword>
<evidence type="ECO:0000256" key="3">
    <source>
        <dbReference type="ARBA" id="ARBA00022801"/>
    </source>
</evidence>
<dbReference type="Proteomes" id="UP001597233">
    <property type="component" value="Unassembled WGS sequence"/>
</dbReference>
<keyword evidence="6" id="KW-0175">Coiled coil</keyword>
<evidence type="ECO:0000256" key="6">
    <source>
        <dbReference type="SAM" id="Coils"/>
    </source>
</evidence>
<feature type="domain" description="Dynamin N-terminal" evidence="8">
    <location>
        <begin position="780"/>
        <end position="1004"/>
    </location>
</feature>
<keyword evidence="5" id="KW-0472">Membrane</keyword>
<dbReference type="RefSeq" id="WP_347326323.1">
    <property type="nucleotide sequence ID" value="NZ_JBCGUH010000010.1"/>
</dbReference>
<feature type="compositionally biased region" description="Basic and acidic residues" evidence="7">
    <location>
        <begin position="715"/>
        <end position="724"/>
    </location>
</feature>
<dbReference type="PANTHER" id="PTHR10465">
    <property type="entry name" value="TRANSMEMBRANE GTPASE FZO1"/>
    <property type="match status" value="1"/>
</dbReference>
<evidence type="ECO:0000313" key="9">
    <source>
        <dbReference type="EMBL" id="MFD1884343.1"/>
    </source>
</evidence>
<comment type="caution">
    <text evidence="9">The sequence shown here is derived from an EMBL/GenBank/DDBJ whole genome shotgun (WGS) entry which is preliminary data.</text>
</comment>
<dbReference type="InterPro" id="IPR027417">
    <property type="entry name" value="P-loop_NTPase"/>
</dbReference>
<gene>
    <name evidence="9" type="ORF">ACFSC9_02300</name>
</gene>
<name>A0ABW4RFK1_9BACL</name>
<accession>A0ABW4RFK1</accession>
<keyword evidence="3" id="KW-0378">Hydrolase</keyword>
<feature type="domain" description="Dynamin N-terminal" evidence="8">
    <location>
        <begin position="49"/>
        <end position="199"/>
    </location>
</feature>
<dbReference type="Gene3D" id="3.40.50.300">
    <property type="entry name" value="P-loop containing nucleotide triphosphate hydrolases"/>
    <property type="match status" value="2"/>
</dbReference>
<keyword evidence="2" id="KW-0547">Nucleotide-binding</keyword>
<organism evidence="9 10">
    <name type="scientific">Paenibacillus wenxiniae</name>
    <dbReference type="NCBI Taxonomy" id="1636843"/>
    <lineage>
        <taxon>Bacteria</taxon>
        <taxon>Bacillati</taxon>
        <taxon>Bacillota</taxon>
        <taxon>Bacilli</taxon>
        <taxon>Bacillales</taxon>
        <taxon>Paenibacillaceae</taxon>
        <taxon>Paenibacillus</taxon>
    </lineage>
</organism>
<comment type="subcellular location">
    <subcellularLocation>
        <location evidence="1">Membrane</location>
    </subcellularLocation>
</comment>
<dbReference type="EMBL" id="JBHUEH010000009">
    <property type="protein sequence ID" value="MFD1884343.1"/>
    <property type="molecule type" value="Genomic_DNA"/>
</dbReference>
<keyword evidence="4" id="KW-0342">GTP-binding</keyword>
<dbReference type="CDD" id="cd09912">
    <property type="entry name" value="DLP_2"/>
    <property type="match status" value="2"/>
</dbReference>
<protein>
    <submittedName>
        <fullName evidence="9">Dynamin family protein</fullName>
    </submittedName>
</protein>
<feature type="compositionally biased region" description="Low complexity" evidence="7">
    <location>
        <begin position="631"/>
        <end position="640"/>
    </location>
</feature>
<sequence length="1360" mass="152188">MQAITTGNEQSFELVLEQLQAELQQQGNTGAARKASELRNKYRSQELVLAFCGHFSAGKSSLMNWLCGHQVLPTSPVPTTANIASIRSGEPRAIVHTHDGGTLQIGLHELDAYCKNGGDYEAVELWDDIPLLGEHGVLLDTPGVDSTDAAHEAATYSALHRADVVFYVMDYNHVQSETNLSFARTLYERGKPLYLIINQIDKHEDDELPFAEYSRGVEQAFARRGIQPAGVLYVSRMVPDHRYGRLEQLRELIAKLLDDQQPLVRYSLSQAIWELAEEHRKWLRQQAATDFNNSEIDMTEDEQADAMFVNEVAPSEEDRNTFEANDADDAELSLPQHQQKLAQLYEQQQTLDKQLVALKDHWAWEIGRLVEQANLTPAEVRDLAQQYLEGERPGFKKGLFASRDKTMQERTRRKEQFLQAFREQVAANLDVHIRGMLRGWSMEHELWNEQQEAELTASLPQIQEADIAAGAGSDVAISGEYVLNYTRALREQTAARYRRAALEAADRLIAQLQPTIEAQQTTLRKQIATAEALQQRLTAKLAQEQEQERQDQAVRQLLPARETGVPEWLPKIERVGIDTESSTSNLNGVSSNGSATADVSAVNDFTADVTHNVASDTTVGLSTSPETGAQHTAAHSTAHHYSADRDREASEVTKDANTSAMDKVSLSTRAEFSLSAKDEVALSTKNEASVSAVTMDEVATTDSDATSDQAAIESSTERSTERFTESSTAPATDRRSRLLATAEQLRQAAGWIDGIPGLLSQGEELRRRASVMENGKFTLALFGAFSAGKSSFANALLGASVLPVSPHPMTAAITQIMSSEPERPHGTAVIYMKSLEELQEDISGALRLLGLPDRSLDQDWSRAVRNLSPARIHPSARAHYNFVIAAAAGWEAARDKLGQDLIVDMQQFRGYVSEEQQSCFVRSIDLYYDCPLTQQGMVLVDTPGADSVNARHTGVTFEYMKSADALVFVTYYNHAFTAGDRQLLEQLGRVKGSLALDNMFFIVNASDLASSEEEKQQVVGRIERELNGAGIREPHIYALSSRRALQGQDEGFGAFRRHFMSFADDTLAGLAIHAAHEELDRIRDIVYSWQEAAERGEQYRAERLLQLQQEKQTASRTIDAIAEADPDRRVQEESTELLFHVRQRLRLKTLDWIPEIFNPAQLNQQSNDLKADFAACGRELQRRLGIELEQEVLATTLRMEKAARRLISDRMQTYGREAEKQAPGLRFSTFEPDDWKTPDISGLMSTQPLDWKTFWPLFRNPRQFFEQGGRDKFRNQLTAELDRMIGQLLDEQRDGLAGYYINGLNVRLQQTAAEMKLQIGEWAQGTEASLQMVDGPERWAQLGELLYSLQPIIALQTTER</sequence>
<evidence type="ECO:0000256" key="5">
    <source>
        <dbReference type="ARBA" id="ARBA00023136"/>
    </source>
</evidence>
<feature type="compositionally biased region" description="Polar residues" evidence="7">
    <location>
        <begin position="617"/>
        <end position="630"/>
    </location>
</feature>
<feature type="compositionally biased region" description="Basic and acidic residues" evidence="7">
    <location>
        <begin position="641"/>
        <end position="654"/>
    </location>
</feature>
<feature type="region of interest" description="Disordered" evidence="7">
    <location>
        <begin position="617"/>
        <end position="661"/>
    </location>
</feature>
<evidence type="ECO:0000256" key="7">
    <source>
        <dbReference type="SAM" id="MobiDB-lite"/>
    </source>
</evidence>
<proteinExistence type="predicted"/>
<feature type="coiled-coil region" evidence="6">
    <location>
        <begin position="516"/>
        <end position="550"/>
    </location>
</feature>
<evidence type="ECO:0000256" key="4">
    <source>
        <dbReference type="ARBA" id="ARBA00023134"/>
    </source>
</evidence>